<proteinExistence type="predicted"/>
<dbReference type="Proteomes" id="UP000002630">
    <property type="component" value="Linkage Group LG23"/>
</dbReference>
<name>D8LD38_ECTSI</name>
<keyword evidence="2" id="KW-1185">Reference proteome</keyword>
<dbReference type="InParanoid" id="D8LD38"/>
<evidence type="ECO:0000313" key="1">
    <source>
        <dbReference type="EMBL" id="CBN78405.1"/>
    </source>
</evidence>
<organism evidence="1 2">
    <name type="scientific">Ectocarpus siliculosus</name>
    <name type="common">Brown alga</name>
    <name type="synonym">Conferva siliculosa</name>
    <dbReference type="NCBI Taxonomy" id="2880"/>
    <lineage>
        <taxon>Eukaryota</taxon>
        <taxon>Sar</taxon>
        <taxon>Stramenopiles</taxon>
        <taxon>Ochrophyta</taxon>
        <taxon>PX clade</taxon>
        <taxon>Phaeophyceae</taxon>
        <taxon>Ectocarpales</taxon>
        <taxon>Ectocarpaceae</taxon>
        <taxon>Ectocarpus</taxon>
    </lineage>
</organism>
<evidence type="ECO:0000313" key="2">
    <source>
        <dbReference type="Proteomes" id="UP000002630"/>
    </source>
</evidence>
<protein>
    <recommendedName>
        <fullName evidence="3">VASt domain-containing protein</fullName>
    </recommendedName>
</protein>
<reference evidence="1 2" key="1">
    <citation type="journal article" date="2010" name="Nature">
        <title>The Ectocarpus genome and the independent evolution of multicellularity in brown algae.</title>
        <authorList>
            <person name="Cock J.M."/>
            <person name="Sterck L."/>
            <person name="Rouze P."/>
            <person name="Scornet D."/>
            <person name="Allen A.E."/>
            <person name="Amoutzias G."/>
            <person name="Anthouard V."/>
            <person name="Artiguenave F."/>
            <person name="Aury J.M."/>
            <person name="Badger J.H."/>
            <person name="Beszteri B."/>
            <person name="Billiau K."/>
            <person name="Bonnet E."/>
            <person name="Bothwell J.H."/>
            <person name="Bowler C."/>
            <person name="Boyen C."/>
            <person name="Brownlee C."/>
            <person name="Carrano C.J."/>
            <person name="Charrier B."/>
            <person name="Cho G.Y."/>
            <person name="Coelho S.M."/>
            <person name="Collen J."/>
            <person name="Corre E."/>
            <person name="Da Silva C."/>
            <person name="Delage L."/>
            <person name="Delaroque N."/>
            <person name="Dittami S.M."/>
            <person name="Doulbeau S."/>
            <person name="Elias M."/>
            <person name="Farnham G."/>
            <person name="Gachon C.M."/>
            <person name="Gschloessl B."/>
            <person name="Heesch S."/>
            <person name="Jabbari K."/>
            <person name="Jubin C."/>
            <person name="Kawai H."/>
            <person name="Kimura K."/>
            <person name="Kloareg B."/>
            <person name="Kupper F.C."/>
            <person name="Lang D."/>
            <person name="Le Bail A."/>
            <person name="Leblanc C."/>
            <person name="Lerouge P."/>
            <person name="Lohr M."/>
            <person name="Lopez P.J."/>
            <person name="Martens C."/>
            <person name="Maumus F."/>
            <person name="Michel G."/>
            <person name="Miranda-Saavedra D."/>
            <person name="Morales J."/>
            <person name="Moreau H."/>
            <person name="Motomura T."/>
            <person name="Nagasato C."/>
            <person name="Napoli C.A."/>
            <person name="Nelson D.R."/>
            <person name="Nyvall-Collen P."/>
            <person name="Peters A.F."/>
            <person name="Pommier C."/>
            <person name="Potin P."/>
            <person name="Poulain J."/>
            <person name="Quesneville H."/>
            <person name="Read B."/>
            <person name="Rensing S.A."/>
            <person name="Ritter A."/>
            <person name="Rousvoal S."/>
            <person name="Samanta M."/>
            <person name="Samson G."/>
            <person name="Schroeder D.C."/>
            <person name="Segurens B."/>
            <person name="Strittmatter M."/>
            <person name="Tonon T."/>
            <person name="Tregear J.W."/>
            <person name="Valentin K."/>
            <person name="von Dassow P."/>
            <person name="Yamagishi T."/>
            <person name="Van de Peer Y."/>
            <person name="Wincker P."/>
        </authorList>
    </citation>
    <scope>NUCLEOTIDE SEQUENCE [LARGE SCALE GENOMIC DNA]</scope>
    <source>
        <strain evidence="2">Ec32 / CCAP1310/4</strain>
    </source>
</reference>
<dbReference type="AlphaFoldDB" id="D8LD38"/>
<gene>
    <name evidence="1" type="ORF">Esi_0113_0040</name>
</gene>
<accession>D8LD38</accession>
<dbReference type="OrthoDB" id="10500041at2759"/>
<evidence type="ECO:0008006" key="3">
    <source>
        <dbReference type="Google" id="ProtNLM"/>
    </source>
</evidence>
<dbReference type="EMBL" id="FN649748">
    <property type="protein sequence ID" value="CBN78405.1"/>
    <property type="molecule type" value="Genomic_DNA"/>
</dbReference>
<dbReference type="EMBL" id="FN647822">
    <property type="protein sequence ID" value="CBN78405.1"/>
    <property type="molecule type" value="Genomic_DNA"/>
</dbReference>
<sequence>MTRKRTRVASGSHFGVLLGGATLLLAVGISDAFAAAGPSTVGTIGLDTTLPMDAATFWRFAHSKDFYRSTRQQSAVVRQQVVDLTSWEQADGIDAEHTLLDDRHQKGGGGGGICYTESDCITGFPMVPGDLSVKTTFLVTPVEDGGHEERVRVRVGVVVEEIELPKRLRFLSKRVSKIVGNGGRKQAEKWLGEMVKEGSPAADA</sequence>